<dbReference type="AlphaFoldDB" id="A0A4C1VHP4"/>
<evidence type="ECO:0000313" key="2">
    <source>
        <dbReference type="EMBL" id="GBP37872.1"/>
    </source>
</evidence>
<name>A0A4C1VHP4_EUMVA</name>
<gene>
    <name evidence="2" type="ORF">EVAR_21407_1</name>
</gene>
<keyword evidence="3" id="KW-1185">Reference proteome</keyword>
<dbReference type="Proteomes" id="UP000299102">
    <property type="component" value="Unassembled WGS sequence"/>
</dbReference>
<evidence type="ECO:0000256" key="1">
    <source>
        <dbReference type="SAM" id="MobiDB-lite"/>
    </source>
</evidence>
<dbReference type="EMBL" id="BGZK01000340">
    <property type="protein sequence ID" value="GBP37872.1"/>
    <property type="molecule type" value="Genomic_DNA"/>
</dbReference>
<reference evidence="2 3" key="1">
    <citation type="journal article" date="2019" name="Commun. Biol.">
        <title>The bagworm genome reveals a unique fibroin gene that provides high tensile strength.</title>
        <authorList>
            <person name="Kono N."/>
            <person name="Nakamura H."/>
            <person name="Ohtoshi R."/>
            <person name="Tomita M."/>
            <person name="Numata K."/>
            <person name="Arakawa K."/>
        </authorList>
    </citation>
    <scope>NUCLEOTIDE SEQUENCE [LARGE SCALE GENOMIC DNA]</scope>
</reference>
<sequence length="119" mass="13729">MCIGRADPLMRCNRKLTTERLYEYCNNYSRHDVCSLVRTRTVYRGAKVWSKGKRAGEPFRVDRRSPPVTAGRRRSPPPPVEPQRNRQCAAGVSGRNKIPNRRSGIPHVFGFRIEYSKII</sequence>
<accession>A0A4C1VHP4</accession>
<feature type="compositionally biased region" description="Basic and acidic residues" evidence="1">
    <location>
        <begin position="54"/>
        <end position="65"/>
    </location>
</feature>
<proteinExistence type="predicted"/>
<feature type="region of interest" description="Disordered" evidence="1">
    <location>
        <begin position="54"/>
        <end position="101"/>
    </location>
</feature>
<comment type="caution">
    <text evidence="2">The sequence shown here is derived from an EMBL/GenBank/DDBJ whole genome shotgun (WGS) entry which is preliminary data.</text>
</comment>
<protein>
    <submittedName>
        <fullName evidence="2">Uncharacterized protein</fullName>
    </submittedName>
</protein>
<evidence type="ECO:0000313" key="3">
    <source>
        <dbReference type="Proteomes" id="UP000299102"/>
    </source>
</evidence>
<organism evidence="2 3">
    <name type="scientific">Eumeta variegata</name>
    <name type="common">Bagworm moth</name>
    <name type="synonym">Eumeta japonica</name>
    <dbReference type="NCBI Taxonomy" id="151549"/>
    <lineage>
        <taxon>Eukaryota</taxon>
        <taxon>Metazoa</taxon>
        <taxon>Ecdysozoa</taxon>
        <taxon>Arthropoda</taxon>
        <taxon>Hexapoda</taxon>
        <taxon>Insecta</taxon>
        <taxon>Pterygota</taxon>
        <taxon>Neoptera</taxon>
        <taxon>Endopterygota</taxon>
        <taxon>Lepidoptera</taxon>
        <taxon>Glossata</taxon>
        <taxon>Ditrysia</taxon>
        <taxon>Tineoidea</taxon>
        <taxon>Psychidae</taxon>
        <taxon>Oiketicinae</taxon>
        <taxon>Eumeta</taxon>
    </lineage>
</organism>